<dbReference type="InterPro" id="IPR017871">
    <property type="entry name" value="ABC_transporter-like_CS"/>
</dbReference>
<dbReference type="Pfam" id="PF00005">
    <property type="entry name" value="ABC_tran"/>
    <property type="match status" value="1"/>
</dbReference>
<dbReference type="InterPro" id="IPR027417">
    <property type="entry name" value="P-loop_NTPase"/>
</dbReference>
<evidence type="ECO:0000313" key="5">
    <source>
        <dbReference type="Proteomes" id="UP000475385"/>
    </source>
</evidence>
<dbReference type="EMBL" id="JAAIKB010000030">
    <property type="protein sequence ID" value="NGM24293.1"/>
    <property type="molecule type" value="Genomic_DNA"/>
</dbReference>
<dbReference type="PROSITE" id="PS00211">
    <property type="entry name" value="ABC_TRANSPORTER_1"/>
    <property type="match status" value="1"/>
</dbReference>
<dbReference type="AlphaFoldDB" id="A0A6M1LWK9"/>
<comment type="caution">
    <text evidence="4">The sequence shown here is derived from an EMBL/GenBank/DDBJ whole genome shotgun (WGS) entry which is preliminary data.</text>
</comment>
<protein>
    <submittedName>
        <fullName evidence="4">ATP-binding cassette domain-containing protein</fullName>
    </submittedName>
</protein>
<gene>
    <name evidence="4" type="ORF">G3576_30160</name>
</gene>
<accession>A0A6M1LWK9</accession>
<evidence type="ECO:0000259" key="3">
    <source>
        <dbReference type="PROSITE" id="PS50893"/>
    </source>
</evidence>
<dbReference type="SMART" id="SM00382">
    <property type="entry name" value="AAA"/>
    <property type="match status" value="1"/>
</dbReference>
<dbReference type="RefSeq" id="WP_164698204.1">
    <property type="nucleotide sequence ID" value="NZ_JAAIKB010000030.1"/>
</dbReference>
<dbReference type="GO" id="GO:0005886">
    <property type="term" value="C:plasma membrane"/>
    <property type="evidence" value="ECO:0007669"/>
    <property type="project" value="TreeGrafter"/>
</dbReference>
<dbReference type="InterPro" id="IPR015854">
    <property type="entry name" value="ABC_transpr_LolD-like"/>
</dbReference>
<organism evidence="4 5">
    <name type="scientific">Falsiroseomonas algicola</name>
    <dbReference type="NCBI Taxonomy" id="2716930"/>
    <lineage>
        <taxon>Bacteria</taxon>
        <taxon>Pseudomonadati</taxon>
        <taxon>Pseudomonadota</taxon>
        <taxon>Alphaproteobacteria</taxon>
        <taxon>Acetobacterales</taxon>
        <taxon>Roseomonadaceae</taxon>
        <taxon>Falsiroseomonas</taxon>
    </lineage>
</organism>
<sequence length="259" mass="27402">MLAAALDTAKPGQVPPAPILALTNAVKLRGSPPLEFRLEIPSFIARAGEFIAVVGESGCGKSTLLDLLALISRPSDASGFMLADAECGSHDISALWRDGNERALSTLRARSVGYVLQTGGLLPFLTVGGNAELSLALAGRPLDRDRIRRLAENLGIEGQLRKKPYQLSGGQRQRAAILRALAHNPRIVLADEPTAAVDKTRAGAIVADFRRIAMIERTTVIMVTHDLTLVDDTADRRFGFRLATTAGGGTVSTCVALGA</sequence>
<feature type="domain" description="ABC transporter" evidence="3">
    <location>
        <begin position="20"/>
        <end position="259"/>
    </location>
</feature>
<dbReference type="SUPFAM" id="SSF52540">
    <property type="entry name" value="P-loop containing nucleoside triphosphate hydrolases"/>
    <property type="match status" value="1"/>
</dbReference>
<keyword evidence="1" id="KW-0547">Nucleotide-binding</keyword>
<evidence type="ECO:0000256" key="2">
    <source>
        <dbReference type="ARBA" id="ARBA00022840"/>
    </source>
</evidence>
<name>A0A6M1LWK9_9PROT</name>
<dbReference type="InterPro" id="IPR003593">
    <property type="entry name" value="AAA+_ATPase"/>
</dbReference>
<dbReference type="PANTHER" id="PTHR24220">
    <property type="entry name" value="IMPORT ATP-BINDING PROTEIN"/>
    <property type="match status" value="1"/>
</dbReference>
<dbReference type="GO" id="GO:0022857">
    <property type="term" value="F:transmembrane transporter activity"/>
    <property type="evidence" value="ECO:0007669"/>
    <property type="project" value="TreeGrafter"/>
</dbReference>
<keyword evidence="2 4" id="KW-0067">ATP-binding</keyword>
<proteinExistence type="predicted"/>
<dbReference type="PROSITE" id="PS50893">
    <property type="entry name" value="ABC_TRANSPORTER_2"/>
    <property type="match status" value="1"/>
</dbReference>
<dbReference type="GO" id="GO:0005524">
    <property type="term" value="F:ATP binding"/>
    <property type="evidence" value="ECO:0007669"/>
    <property type="project" value="UniProtKB-KW"/>
</dbReference>
<dbReference type="Proteomes" id="UP000475385">
    <property type="component" value="Unassembled WGS sequence"/>
</dbReference>
<dbReference type="InterPro" id="IPR003439">
    <property type="entry name" value="ABC_transporter-like_ATP-bd"/>
</dbReference>
<evidence type="ECO:0000313" key="4">
    <source>
        <dbReference type="EMBL" id="NGM24293.1"/>
    </source>
</evidence>
<dbReference type="GO" id="GO:0016887">
    <property type="term" value="F:ATP hydrolysis activity"/>
    <property type="evidence" value="ECO:0007669"/>
    <property type="project" value="InterPro"/>
</dbReference>
<keyword evidence="5" id="KW-1185">Reference proteome</keyword>
<evidence type="ECO:0000256" key="1">
    <source>
        <dbReference type="ARBA" id="ARBA00022741"/>
    </source>
</evidence>
<reference evidence="4 5" key="1">
    <citation type="submission" date="2020-03" db="EMBL/GenBank/DDBJ databases">
        <title>Roseomonas stagni sp. nov., isolated from pond water in Japan.</title>
        <authorList>
            <person name="Furuhata K."/>
            <person name="Miyamoto H."/>
            <person name="Goto K."/>
        </authorList>
    </citation>
    <scope>NUCLEOTIDE SEQUENCE [LARGE SCALE GENOMIC DNA]</scope>
    <source>
        <strain evidence="4 5">PeD5</strain>
    </source>
</reference>
<dbReference type="Gene3D" id="3.40.50.300">
    <property type="entry name" value="P-loop containing nucleotide triphosphate hydrolases"/>
    <property type="match status" value="1"/>
</dbReference>